<dbReference type="Gene3D" id="3.40.50.300">
    <property type="entry name" value="P-loop containing nucleotide triphosphate hydrolases"/>
    <property type="match status" value="1"/>
</dbReference>
<evidence type="ECO:0000259" key="1">
    <source>
        <dbReference type="Pfam" id="PF09037"/>
    </source>
</evidence>
<dbReference type="InterPro" id="IPR024628">
    <property type="entry name" value="Sulfotransferase_Stf0_dom"/>
</dbReference>
<organism evidence="2 3">
    <name type="scientific">Georgenia alba</name>
    <dbReference type="NCBI Taxonomy" id="2233858"/>
    <lineage>
        <taxon>Bacteria</taxon>
        <taxon>Bacillati</taxon>
        <taxon>Actinomycetota</taxon>
        <taxon>Actinomycetes</taxon>
        <taxon>Micrococcales</taxon>
        <taxon>Bogoriellaceae</taxon>
        <taxon>Georgenia</taxon>
    </lineage>
</organism>
<dbReference type="RefSeq" id="WP_382392263.1">
    <property type="nucleotide sequence ID" value="NZ_JBHTCQ010000001.1"/>
</dbReference>
<comment type="caution">
    <text evidence="2">The sequence shown here is derived from an EMBL/GenBank/DDBJ whole genome shotgun (WGS) entry which is preliminary data.</text>
</comment>
<protein>
    <submittedName>
        <fullName evidence="2">Stf0 family sulfotransferase</fullName>
    </submittedName>
</protein>
<reference evidence="3" key="1">
    <citation type="journal article" date="2019" name="Int. J. Syst. Evol. Microbiol.">
        <title>The Global Catalogue of Microorganisms (GCM) 10K type strain sequencing project: providing services to taxonomists for standard genome sequencing and annotation.</title>
        <authorList>
            <consortium name="The Broad Institute Genomics Platform"/>
            <consortium name="The Broad Institute Genome Sequencing Center for Infectious Disease"/>
            <person name="Wu L."/>
            <person name="Ma J."/>
        </authorList>
    </citation>
    <scope>NUCLEOTIDE SEQUENCE [LARGE SCALE GENOMIC DNA]</scope>
    <source>
        <strain evidence="3">JCM 1490</strain>
    </source>
</reference>
<accession>A0ABW2Q579</accession>
<proteinExistence type="predicted"/>
<evidence type="ECO:0000313" key="2">
    <source>
        <dbReference type="EMBL" id="MFC7404658.1"/>
    </source>
</evidence>
<feature type="domain" description="Sulphotransferase Stf0" evidence="1">
    <location>
        <begin position="2"/>
        <end position="213"/>
    </location>
</feature>
<evidence type="ECO:0000313" key="3">
    <source>
        <dbReference type="Proteomes" id="UP001596455"/>
    </source>
</evidence>
<sequence>MLSTQRSGSTFLCDQLRLRGGFVTHEYFNARYYLPILAERWACLSPAGVLDVPRYVAQLRSRRAGDNGVLGVNVHGSQLPVFLQFLDHLTDLEVQVVRVEREDKLAQAVSMAIAEQTRQWSRHFSPVATPRYDPDHITRKLEDIARQTAMIEAFCAVTGFDARTTTYERMTADGQDPLSVVDGIEFGAPQGEGLVSKQRGETNREWKSRYVQDCLALAAGSDPHSAGLVRRAGRRLARSLRLVPGGRGK</sequence>
<dbReference type="InterPro" id="IPR027417">
    <property type="entry name" value="P-loop_NTPase"/>
</dbReference>
<gene>
    <name evidence="2" type="ORF">ACFQQL_06015</name>
</gene>
<dbReference type="Pfam" id="PF09037">
    <property type="entry name" value="Sulphotransf"/>
    <property type="match status" value="1"/>
</dbReference>
<dbReference type="EMBL" id="JBHTCQ010000001">
    <property type="protein sequence ID" value="MFC7404658.1"/>
    <property type="molecule type" value="Genomic_DNA"/>
</dbReference>
<dbReference type="SUPFAM" id="SSF52540">
    <property type="entry name" value="P-loop containing nucleoside triphosphate hydrolases"/>
    <property type="match status" value="1"/>
</dbReference>
<name>A0ABW2Q579_9MICO</name>
<dbReference type="Proteomes" id="UP001596455">
    <property type="component" value="Unassembled WGS sequence"/>
</dbReference>
<keyword evidence="3" id="KW-1185">Reference proteome</keyword>